<name>A0A369PNX8_9SPHI</name>
<organism evidence="1 2">
    <name type="scientific">Pedobacter chinensis</name>
    <dbReference type="NCBI Taxonomy" id="2282421"/>
    <lineage>
        <taxon>Bacteria</taxon>
        <taxon>Pseudomonadati</taxon>
        <taxon>Bacteroidota</taxon>
        <taxon>Sphingobacteriia</taxon>
        <taxon>Sphingobacteriales</taxon>
        <taxon>Sphingobacteriaceae</taxon>
        <taxon>Pedobacter</taxon>
    </lineage>
</organism>
<dbReference type="EMBL" id="QPKV01000015">
    <property type="protein sequence ID" value="RDC54244.1"/>
    <property type="molecule type" value="Genomic_DNA"/>
</dbReference>
<reference evidence="1 2" key="1">
    <citation type="submission" date="2018-07" db="EMBL/GenBank/DDBJ databases">
        <title>Pedobacter sp. nov., isolated from soil.</title>
        <authorList>
            <person name="Zhou L.Y."/>
            <person name="Du Z.J."/>
        </authorList>
    </citation>
    <scope>NUCLEOTIDE SEQUENCE [LARGE SCALE GENOMIC DNA]</scope>
    <source>
        <strain evidence="1 2">JDX94</strain>
    </source>
</reference>
<comment type="caution">
    <text evidence="1">The sequence shown here is derived from an EMBL/GenBank/DDBJ whole genome shotgun (WGS) entry which is preliminary data.</text>
</comment>
<dbReference type="Gene3D" id="3.40.50.2000">
    <property type="entry name" value="Glycogen Phosphorylase B"/>
    <property type="match status" value="2"/>
</dbReference>
<accession>A0A369PNX8</accession>
<dbReference type="RefSeq" id="WP_115404903.1">
    <property type="nucleotide sequence ID" value="NZ_QPKV01000015.1"/>
</dbReference>
<dbReference type="Proteomes" id="UP000253961">
    <property type="component" value="Unassembled WGS sequence"/>
</dbReference>
<evidence type="ECO:0000313" key="2">
    <source>
        <dbReference type="Proteomes" id="UP000253961"/>
    </source>
</evidence>
<evidence type="ECO:0000313" key="1">
    <source>
        <dbReference type="EMBL" id="RDC54244.1"/>
    </source>
</evidence>
<gene>
    <name evidence="1" type="ORF">DU508_22415</name>
</gene>
<dbReference type="OrthoDB" id="9771846at2"/>
<dbReference type="SUPFAM" id="SSF53756">
    <property type="entry name" value="UDP-Glycosyltransferase/glycogen phosphorylase"/>
    <property type="match status" value="1"/>
</dbReference>
<protein>
    <submittedName>
        <fullName evidence="1">Glycosyl transferase family 1</fullName>
    </submittedName>
</protein>
<dbReference type="GO" id="GO:0016740">
    <property type="term" value="F:transferase activity"/>
    <property type="evidence" value="ECO:0007669"/>
    <property type="project" value="UniProtKB-KW"/>
</dbReference>
<proteinExistence type="predicted"/>
<dbReference type="AlphaFoldDB" id="A0A369PNX8"/>
<sequence>MKDELLFLAEYPNETNIKDGMISRIKAIDQIFEDVPRIYLTVSLRRNIKMYQQKVGKIELYKLNLFMHFFKIVRLIINSKTIYSHSIHMSKFLYILFPFFKGNLILDAHGVVPEEELLFQKKKLASLLMSIVEKVVFSYAKYVICVSKAMENHFKRKYKKFKGKYIIYSILPENLLQKQLESRREPQKEINVIYSGGISPWQNISLMLKTIENNQTPHIKYTILTGDLLGLKQELKKFKIEPAYLNVLSVLPSELDKFYQQADYAFILRDDIIVNNVANPTKMVEYLYYGIIPIVLSPKIGDYFELGYDYFSINEFNTDLLKPEQPSVKNMLVVKQLFEQNKVIDLKKEILNYN</sequence>
<keyword evidence="1" id="KW-0808">Transferase</keyword>
<keyword evidence="2" id="KW-1185">Reference proteome</keyword>